<evidence type="ECO:0000313" key="5">
    <source>
        <dbReference type="Proteomes" id="UP001180616"/>
    </source>
</evidence>
<dbReference type="InterPro" id="IPR001789">
    <property type="entry name" value="Sig_transdc_resp-reg_receiver"/>
</dbReference>
<proteinExistence type="predicted"/>
<dbReference type="SMART" id="SM00448">
    <property type="entry name" value="REC"/>
    <property type="match status" value="1"/>
</dbReference>
<protein>
    <submittedName>
        <fullName evidence="4">Response regulator</fullName>
    </submittedName>
</protein>
<comment type="caution">
    <text evidence="2">Lacks conserved residue(s) required for the propagation of feature annotation.</text>
</comment>
<dbReference type="SUPFAM" id="SSF52172">
    <property type="entry name" value="CheY-like"/>
    <property type="match status" value="1"/>
</dbReference>
<keyword evidence="5" id="KW-1185">Reference proteome</keyword>
<evidence type="ECO:0000313" key="4">
    <source>
        <dbReference type="EMBL" id="WMW66192.1"/>
    </source>
</evidence>
<dbReference type="PANTHER" id="PTHR44591:SF24">
    <property type="entry name" value="PROTEIN-GLUTAMATE METHYLESTERASE_PROTEIN-GLUTAMINE GLUTAMINASE 1"/>
    <property type="match status" value="1"/>
</dbReference>
<feature type="domain" description="Response regulatory" evidence="3">
    <location>
        <begin position="12"/>
        <end position="124"/>
    </location>
</feature>
<dbReference type="Proteomes" id="UP001180616">
    <property type="component" value="Chromosome"/>
</dbReference>
<evidence type="ECO:0000256" key="1">
    <source>
        <dbReference type="ARBA" id="ARBA00022553"/>
    </source>
</evidence>
<dbReference type="RefSeq" id="WP_309542100.1">
    <property type="nucleotide sequence ID" value="NZ_CP133659.1"/>
</dbReference>
<dbReference type="CDD" id="cd00156">
    <property type="entry name" value="REC"/>
    <property type="match status" value="1"/>
</dbReference>
<dbReference type="EMBL" id="CP133659">
    <property type="protein sequence ID" value="WMW66192.1"/>
    <property type="molecule type" value="Genomic_DNA"/>
</dbReference>
<dbReference type="Gene3D" id="3.40.50.2300">
    <property type="match status" value="1"/>
</dbReference>
<organism evidence="4 5">
    <name type="scientific">Nitratidesulfovibrio liaohensis</name>
    <dbReference type="NCBI Taxonomy" id="2604158"/>
    <lineage>
        <taxon>Bacteria</taxon>
        <taxon>Pseudomonadati</taxon>
        <taxon>Thermodesulfobacteriota</taxon>
        <taxon>Desulfovibrionia</taxon>
        <taxon>Desulfovibrionales</taxon>
        <taxon>Desulfovibrionaceae</taxon>
        <taxon>Nitratidesulfovibrio</taxon>
    </lineage>
</organism>
<dbReference type="InterPro" id="IPR050595">
    <property type="entry name" value="Bact_response_regulator"/>
</dbReference>
<evidence type="ECO:0000259" key="3">
    <source>
        <dbReference type="PROSITE" id="PS50110"/>
    </source>
</evidence>
<evidence type="ECO:0000256" key="2">
    <source>
        <dbReference type="PROSITE-ProRule" id="PRU00169"/>
    </source>
</evidence>
<dbReference type="PROSITE" id="PS50110">
    <property type="entry name" value="RESPONSE_REGULATORY"/>
    <property type="match status" value="1"/>
</dbReference>
<name>A0ABY9R4Y8_9BACT</name>
<sequence>MSATNMSATRRRVLVVDNDPAERERLAGLLTAEGHAVRTAASTPEALEAAASFRPDVITLEMDLPSPGGTVFYARLRRSPALRETPVVVVSGVGPRPARLARRVTTHQKPVAPAALLDTIRRTVPAQA</sequence>
<accession>A0ABY9R4Y8</accession>
<gene>
    <name evidence="4" type="ORF">KPS_000750</name>
</gene>
<keyword evidence="1" id="KW-0597">Phosphoprotein</keyword>
<dbReference type="Pfam" id="PF00072">
    <property type="entry name" value="Response_reg"/>
    <property type="match status" value="1"/>
</dbReference>
<reference evidence="4" key="1">
    <citation type="submission" date="2023-09" db="EMBL/GenBank/DDBJ databases">
        <authorList>
            <consortium name="CW5 consortium"/>
            <person name="Lu C.-W."/>
        </authorList>
    </citation>
    <scope>NUCLEOTIDE SEQUENCE</scope>
    <source>
        <strain evidence="4">KPS</strain>
    </source>
</reference>
<dbReference type="PANTHER" id="PTHR44591">
    <property type="entry name" value="STRESS RESPONSE REGULATOR PROTEIN 1"/>
    <property type="match status" value="1"/>
</dbReference>
<dbReference type="InterPro" id="IPR011006">
    <property type="entry name" value="CheY-like_superfamily"/>
</dbReference>